<comment type="caution">
    <text evidence="4">The sequence shown here is derived from an EMBL/GenBank/DDBJ whole genome shotgun (WGS) entry which is preliminary data.</text>
</comment>
<keyword evidence="2 3" id="KW-0040">ANK repeat</keyword>
<dbReference type="PROSITE" id="PS50297">
    <property type="entry name" value="ANK_REP_REGION"/>
    <property type="match status" value="4"/>
</dbReference>
<feature type="repeat" description="ANK" evidence="3">
    <location>
        <begin position="54"/>
        <end position="87"/>
    </location>
</feature>
<evidence type="ECO:0000256" key="3">
    <source>
        <dbReference type="PROSITE-ProRule" id="PRU00023"/>
    </source>
</evidence>
<organism evidence="4 5">
    <name type="scientific">Cylindrotheca closterium</name>
    <dbReference type="NCBI Taxonomy" id="2856"/>
    <lineage>
        <taxon>Eukaryota</taxon>
        <taxon>Sar</taxon>
        <taxon>Stramenopiles</taxon>
        <taxon>Ochrophyta</taxon>
        <taxon>Bacillariophyta</taxon>
        <taxon>Bacillariophyceae</taxon>
        <taxon>Bacillariophycidae</taxon>
        <taxon>Bacillariales</taxon>
        <taxon>Bacillariaceae</taxon>
        <taxon>Cylindrotheca</taxon>
    </lineage>
</organism>
<dbReference type="AlphaFoldDB" id="A0AAD2FK80"/>
<evidence type="ECO:0000256" key="1">
    <source>
        <dbReference type="ARBA" id="ARBA00022737"/>
    </source>
</evidence>
<dbReference type="Gene3D" id="1.25.40.20">
    <property type="entry name" value="Ankyrin repeat-containing domain"/>
    <property type="match status" value="2"/>
</dbReference>
<proteinExistence type="predicted"/>
<reference evidence="4" key="1">
    <citation type="submission" date="2023-08" db="EMBL/GenBank/DDBJ databases">
        <authorList>
            <person name="Audoor S."/>
            <person name="Bilcke G."/>
        </authorList>
    </citation>
    <scope>NUCLEOTIDE SEQUENCE</scope>
</reference>
<dbReference type="PROSITE" id="PS50088">
    <property type="entry name" value="ANK_REPEAT"/>
    <property type="match status" value="4"/>
</dbReference>
<dbReference type="InterPro" id="IPR036770">
    <property type="entry name" value="Ankyrin_rpt-contain_sf"/>
</dbReference>
<feature type="repeat" description="ANK" evidence="3">
    <location>
        <begin position="93"/>
        <end position="125"/>
    </location>
</feature>
<dbReference type="PANTHER" id="PTHR24189">
    <property type="entry name" value="MYOTROPHIN"/>
    <property type="match status" value="1"/>
</dbReference>
<gene>
    <name evidence="4" type="ORF">CYCCA115_LOCUS9618</name>
</gene>
<keyword evidence="5" id="KW-1185">Reference proteome</keyword>
<dbReference type="EMBL" id="CAKOGP040001446">
    <property type="protein sequence ID" value="CAJ1945474.1"/>
    <property type="molecule type" value="Genomic_DNA"/>
</dbReference>
<feature type="repeat" description="ANK" evidence="3">
    <location>
        <begin position="126"/>
        <end position="158"/>
    </location>
</feature>
<evidence type="ECO:0008006" key="6">
    <source>
        <dbReference type="Google" id="ProtNLM"/>
    </source>
</evidence>
<sequence>MKELADSHRTTFASLMQRSTVMSIFDAVRTGNGILVGELIDKNDGVDVHESDDEGETALHIACRKGNYALIKMLLLAYGADVNTFSGPNNNQRRMTCLHCASKNQYPEIVLLLLKHGADIEARDEDGWRPMHYACRLNHLDIVRVLIEQGAQLEAPGGGSRSTPLHLACQYGKSRLVRLLLRKGANAKTRNAENLGPLQLAAASNHPETVWALIRNCPWLVAVLR</sequence>
<evidence type="ECO:0000313" key="4">
    <source>
        <dbReference type="EMBL" id="CAJ1945474.1"/>
    </source>
</evidence>
<dbReference type="InterPro" id="IPR002110">
    <property type="entry name" value="Ankyrin_rpt"/>
</dbReference>
<evidence type="ECO:0000313" key="5">
    <source>
        <dbReference type="Proteomes" id="UP001295423"/>
    </source>
</evidence>
<protein>
    <recommendedName>
        <fullName evidence="6">Ankyrin repeat protein</fullName>
    </recommendedName>
</protein>
<dbReference type="SUPFAM" id="SSF48403">
    <property type="entry name" value="Ankyrin repeat"/>
    <property type="match status" value="1"/>
</dbReference>
<dbReference type="PRINTS" id="PR01415">
    <property type="entry name" value="ANKYRIN"/>
</dbReference>
<dbReference type="Pfam" id="PF12796">
    <property type="entry name" value="Ank_2"/>
    <property type="match status" value="2"/>
</dbReference>
<dbReference type="PANTHER" id="PTHR24189:SF50">
    <property type="entry name" value="ANKYRIN REPEAT AND SOCS BOX PROTEIN 2"/>
    <property type="match status" value="1"/>
</dbReference>
<dbReference type="InterPro" id="IPR050745">
    <property type="entry name" value="Multifunctional_regulatory"/>
</dbReference>
<accession>A0AAD2FK80</accession>
<evidence type="ECO:0000256" key="2">
    <source>
        <dbReference type="ARBA" id="ARBA00023043"/>
    </source>
</evidence>
<feature type="repeat" description="ANK" evidence="3">
    <location>
        <begin position="160"/>
        <end position="192"/>
    </location>
</feature>
<dbReference type="Proteomes" id="UP001295423">
    <property type="component" value="Unassembled WGS sequence"/>
</dbReference>
<name>A0AAD2FK80_9STRA</name>
<dbReference type="SMART" id="SM00248">
    <property type="entry name" value="ANK"/>
    <property type="match status" value="5"/>
</dbReference>
<dbReference type="Pfam" id="PF13637">
    <property type="entry name" value="Ank_4"/>
    <property type="match status" value="1"/>
</dbReference>
<keyword evidence="1" id="KW-0677">Repeat</keyword>